<protein>
    <recommendedName>
        <fullName evidence="6">Phenylalanine--tRNA ligase alpha subunit</fullName>
        <ecNumber evidence="5">6.1.1.20</ecNumber>
    </recommendedName>
    <alternativeName>
        <fullName evidence="15">Phenylalanyl-tRNA synthetase alpha subunit</fullName>
    </alternativeName>
</protein>
<dbReference type="EMBL" id="ML987206">
    <property type="protein sequence ID" value="KAF2242847.1"/>
    <property type="molecule type" value="Genomic_DNA"/>
</dbReference>
<reference evidence="18" key="1">
    <citation type="journal article" date="2020" name="Stud. Mycol.">
        <title>101 Dothideomycetes genomes: a test case for predicting lifestyles and emergence of pathogens.</title>
        <authorList>
            <person name="Haridas S."/>
            <person name="Albert R."/>
            <person name="Binder M."/>
            <person name="Bloem J."/>
            <person name="Labutti K."/>
            <person name="Salamov A."/>
            <person name="Andreopoulos B."/>
            <person name="Baker S."/>
            <person name="Barry K."/>
            <person name="Bills G."/>
            <person name="Bluhm B."/>
            <person name="Cannon C."/>
            <person name="Castanera R."/>
            <person name="Culley D."/>
            <person name="Daum C."/>
            <person name="Ezra D."/>
            <person name="Gonzalez J."/>
            <person name="Henrissat B."/>
            <person name="Kuo A."/>
            <person name="Liang C."/>
            <person name="Lipzen A."/>
            <person name="Lutzoni F."/>
            <person name="Magnuson J."/>
            <person name="Mondo S."/>
            <person name="Nolan M."/>
            <person name="Ohm R."/>
            <person name="Pangilinan J."/>
            <person name="Park H.-J."/>
            <person name="Ramirez L."/>
            <person name="Alfaro M."/>
            <person name="Sun H."/>
            <person name="Tritt A."/>
            <person name="Yoshinaga Y."/>
            <person name="Zwiers L.-H."/>
            <person name="Turgeon B."/>
            <person name="Goodwin S."/>
            <person name="Spatafora J."/>
            <person name="Crous P."/>
            <person name="Grigoriev I."/>
        </authorList>
    </citation>
    <scope>NUCLEOTIDE SEQUENCE</scope>
    <source>
        <strain evidence="18">CBS 122368</strain>
    </source>
</reference>
<keyword evidence="9" id="KW-0479">Metal-binding</keyword>
<keyword evidence="10" id="KW-0547">Nucleotide-binding</keyword>
<dbReference type="PANTHER" id="PTHR11538:SF40">
    <property type="entry name" value="PHENYLALANINE--TRNA LIGASE ALPHA SUBUNIT"/>
    <property type="match status" value="1"/>
</dbReference>
<comment type="cofactor">
    <cofactor evidence="1">
        <name>Mg(2+)</name>
        <dbReference type="ChEBI" id="CHEBI:18420"/>
    </cofactor>
</comment>
<dbReference type="InterPro" id="IPR004529">
    <property type="entry name" value="Phe-tRNA-synth_IIc_asu"/>
</dbReference>
<dbReference type="Pfam" id="PF01409">
    <property type="entry name" value="tRNA-synt_2d"/>
    <property type="match status" value="1"/>
</dbReference>
<dbReference type="CDD" id="cd00496">
    <property type="entry name" value="PheRS_alpha_core"/>
    <property type="match status" value="1"/>
</dbReference>
<keyword evidence="14 18" id="KW-0030">Aminoacyl-tRNA synthetase</keyword>
<dbReference type="PROSITE" id="PS50862">
    <property type="entry name" value="AA_TRNA_LIGASE_II"/>
    <property type="match status" value="1"/>
</dbReference>
<dbReference type="GeneID" id="54583483"/>
<sequence>MAALSGATSGDLAVRILHALDKSSPLLSAEAFPDATFAQLKSAVDRLASRDMVRYDPIERDEAILEPEAEEIVANGSHEARVFEALRQAVEGLTVQELEKAIGDKNVTKVGQGKAFKEKWISKTSDGKLKAQRHSIEDVTQRVLQDIQKTRTCSDSKTLADLKKRKLVRMQRIITFKIQKGEKFALEIPEEATDLTADMLASGAWRTTTFKPYNFRALGADQQSGALHPLNKVRAEFRQIFFDMGFTEMPTGKYVETGFWNFDALFVPQQHPARDLQDTFYISDPKVADPPQDKAYWENIKAVHENGKYGSIGYRYPWSSDESLRLVLRTHTTSVSANLMYKLASMKGPDGRPPPARLFSIDRVFRNETVDATHLAEFHQVEGVIADYGLTLGGLMEFMETFFGKMGITDLKFKPAYNPYTEPSMEIFSYHKGLGKLVEIGNSGMFRPEVLEPMGLPKDLRVYGWGLSLERPTMIKYGISNIRELLGHKVDLQFVRINPAVRLDKP</sequence>
<comment type="catalytic activity">
    <reaction evidence="16">
        <text>tRNA(Phe) + L-phenylalanine + ATP = L-phenylalanyl-tRNA(Phe) + AMP + diphosphate + H(+)</text>
        <dbReference type="Rhea" id="RHEA:19413"/>
        <dbReference type="Rhea" id="RHEA-COMP:9668"/>
        <dbReference type="Rhea" id="RHEA-COMP:9699"/>
        <dbReference type="ChEBI" id="CHEBI:15378"/>
        <dbReference type="ChEBI" id="CHEBI:30616"/>
        <dbReference type="ChEBI" id="CHEBI:33019"/>
        <dbReference type="ChEBI" id="CHEBI:58095"/>
        <dbReference type="ChEBI" id="CHEBI:78442"/>
        <dbReference type="ChEBI" id="CHEBI:78531"/>
        <dbReference type="ChEBI" id="CHEBI:456215"/>
        <dbReference type="EC" id="6.1.1.20"/>
    </reaction>
</comment>
<keyword evidence="13" id="KW-0648">Protein biosynthesis</keyword>
<evidence type="ECO:0000256" key="10">
    <source>
        <dbReference type="ARBA" id="ARBA00022741"/>
    </source>
</evidence>
<dbReference type="NCBIfam" id="TIGR00468">
    <property type="entry name" value="pheS"/>
    <property type="match status" value="1"/>
</dbReference>
<dbReference type="InterPro" id="IPR045864">
    <property type="entry name" value="aa-tRNA-synth_II/BPL/LPL"/>
</dbReference>
<keyword evidence="11" id="KW-0067">ATP-binding</keyword>
<organism evidence="18 19">
    <name type="scientific">Trematosphaeria pertusa</name>
    <dbReference type="NCBI Taxonomy" id="390896"/>
    <lineage>
        <taxon>Eukaryota</taxon>
        <taxon>Fungi</taxon>
        <taxon>Dikarya</taxon>
        <taxon>Ascomycota</taxon>
        <taxon>Pezizomycotina</taxon>
        <taxon>Dothideomycetes</taxon>
        <taxon>Pleosporomycetidae</taxon>
        <taxon>Pleosporales</taxon>
        <taxon>Massarineae</taxon>
        <taxon>Trematosphaeriaceae</taxon>
        <taxon>Trematosphaeria</taxon>
    </lineage>
</organism>
<dbReference type="AlphaFoldDB" id="A0A6A6HXU3"/>
<evidence type="ECO:0000256" key="16">
    <source>
        <dbReference type="ARBA" id="ARBA00049255"/>
    </source>
</evidence>
<dbReference type="PANTHER" id="PTHR11538">
    <property type="entry name" value="PHENYLALANYL-TRNA SYNTHETASE"/>
    <property type="match status" value="1"/>
</dbReference>
<dbReference type="FunFam" id="1.10.10.2330:FF:000002">
    <property type="entry name" value="Phenylalanyl-tRNA synthetase alpha chain"/>
    <property type="match status" value="1"/>
</dbReference>
<dbReference type="GO" id="GO:0004826">
    <property type="term" value="F:phenylalanine-tRNA ligase activity"/>
    <property type="evidence" value="ECO:0007669"/>
    <property type="project" value="UniProtKB-EC"/>
</dbReference>
<comment type="subunit">
    <text evidence="4">Tetramer of two alpha and two beta subunits.</text>
</comment>
<evidence type="ECO:0000256" key="15">
    <source>
        <dbReference type="ARBA" id="ARBA00030612"/>
    </source>
</evidence>
<dbReference type="Gene3D" id="3.30.1370.240">
    <property type="match status" value="1"/>
</dbReference>
<dbReference type="GO" id="GO:0005524">
    <property type="term" value="F:ATP binding"/>
    <property type="evidence" value="ECO:0007669"/>
    <property type="project" value="UniProtKB-KW"/>
</dbReference>
<comment type="similarity">
    <text evidence="3">Belongs to the class-II aminoacyl-tRNA synthetase family. Phe-tRNA synthetase alpha subunit type 2 subfamily.</text>
</comment>
<evidence type="ECO:0000256" key="9">
    <source>
        <dbReference type="ARBA" id="ARBA00022723"/>
    </source>
</evidence>
<keyword evidence="19" id="KW-1185">Reference proteome</keyword>
<dbReference type="InterPro" id="IPR006195">
    <property type="entry name" value="aa-tRNA-synth_II"/>
</dbReference>
<dbReference type="InterPro" id="IPR040725">
    <property type="entry name" value="PheRS_DBD3"/>
</dbReference>
<dbReference type="GO" id="GO:0009328">
    <property type="term" value="C:phenylalanine-tRNA ligase complex"/>
    <property type="evidence" value="ECO:0007669"/>
    <property type="project" value="TreeGrafter"/>
</dbReference>
<evidence type="ECO:0000256" key="12">
    <source>
        <dbReference type="ARBA" id="ARBA00022842"/>
    </source>
</evidence>
<accession>A0A6A6HXU3</accession>
<evidence type="ECO:0000256" key="7">
    <source>
        <dbReference type="ARBA" id="ARBA00022490"/>
    </source>
</evidence>
<evidence type="ECO:0000256" key="3">
    <source>
        <dbReference type="ARBA" id="ARBA00006703"/>
    </source>
</evidence>
<evidence type="ECO:0000256" key="11">
    <source>
        <dbReference type="ARBA" id="ARBA00022840"/>
    </source>
</evidence>
<name>A0A6A6HXU3_9PLEO</name>
<evidence type="ECO:0000256" key="2">
    <source>
        <dbReference type="ARBA" id="ARBA00004496"/>
    </source>
</evidence>
<feature type="domain" description="Aminoacyl-transfer RNA synthetases class-II family profile" evidence="17">
    <location>
        <begin position="231"/>
        <end position="499"/>
    </location>
</feature>
<dbReference type="Pfam" id="PF18553">
    <property type="entry name" value="PheRS_DBD3"/>
    <property type="match status" value="1"/>
</dbReference>
<evidence type="ECO:0000313" key="19">
    <source>
        <dbReference type="Proteomes" id="UP000800094"/>
    </source>
</evidence>
<dbReference type="InterPro" id="IPR002319">
    <property type="entry name" value="Phenylalanyl-tRNA_Synthase"/>
</dbReference>
<evidence type="ECO:0000256" key="13">
    <source>
        <dbReference type="ARBA" id="ARBA00022917"/>
    </source>
</evidence>
<evidence type="ECO:0000259" key="17">
    <source>
        <dbReference type="PROSITE" id="PS50862"/>
    </source>
</evidence>
<dbReference type="OrthoDB" id="238316at2759"/>
<dbReference type="Proteomes" id="UP000800094">
    <property type="component" value="Unassembled WGS sequence"/>
</dbReference>
<evidence type="ECO:0000256" key="14">
    <source>
        <dbReference type="ARBA" id="ARBA00023146"/>
    </source>
</evidence>
<dbReference type="FunFam" id="3.30.930.10:FF:000028">
    <property type="entry name" value="Phenylalanyl-tRNA synthetase alpha chain"/>
    <property type="match status" value="1"/>
</dbReference>
<dbReference type="Gene3D" id="1.10.10.2330">
    <property type="match status" value="1"/>
</dbReference>
<dbReference type="RefSeq" id="XP_033677851.1">
    <property type="nucleotide sequence ID" value="XM_033830153.1"/>
</dbReference>
<comment type="subcellular location">
    <subcellularLocation>
        <location evidence="2">Cytoplasm</location>
    </subcellularLocation>
</comment>
<evidence type="ECO:0000256" key="1">
    <source>
        <dbReference type="ARBA" id="ARBA00001946"/>
    </source>
</evidence>
<dbReference type="Gene3D" id="1.10.10.2320">
    <property type="match status" value="1"/>
</dbReference>
<keyword evidence="8" id="KW-0436">Ligase</keyword>
<evidence type="ECO:0000256" key="8">
    <source>
        <dbReference type="ARBA" id="ARBA00022598"/>
    </source>
</evidence>
<dbReference type="Gene3D" id="3.30.930.10">
    <property type="entry name" value="Bira Bifunctional Protein, Domain 2"/>
    <property type="match status" value="1"/>
</dbReference>
<dbReference type="GO" id="GO:0005829">
    <property type="term" value="C:cytosol"/>
    <property type="evidence" value="ECO:0007669"/>
    <property type="project" value="TreeGrafter"/>
</dbReference>
<evidence type="ECO:0000256" key="5">
    <source>
        <dbReference type="ARBA" id="ARBA00012814"/>
    </source>
</evidence>
<keyword evidence="7" id="KW-0963">Cytoplasm</keyword>
<dbReference type="EC" id="6.1.1.20" evidence="5"/>
<dbReference type="NCBIfam" id="NF003210">
    <property type="entry name" value="PRK04172.1"/>
    <property type="match status" value="1"/>
</dbReference>
<proteinExistence type="inferred from homology"/>
<keyword evidence="12" id="KW-0460">Magnesium</keyword>
<dbReference type="GO" id="GO:0046872">
    <property type="term" value="F:metal ion binding"/>
    <property type="evidence" value="ECO:0007669"/>
    <property type="project" value="UniProtKB-KW"/>
</dbReference>
<dbReference type="SUPFAM" id="SSF55681">
    <property type="entry name" value="Class II aaRS and biotin synthetases"/>
    <property type="match status" value="1"/>
</dbReference>
<evidence type="ECO:0000256" key="4">
    <source>
        <dbReference type="ARBA" id="ARBA00011209"/>
    </source>
</evidence>
<dbReference type="GO" id="GO:0000049">
    <property type="term" value="F:tRNA binding"/>
    <property type="evidence" value="ECO:0007669"/>
    <property type="project" value="InterPro"/>
</dbReference>
<evidence type="ECO:0000256" key="6">
    <source>
        <dbReference type="ARBA" id="ARBA00015409"/>
    </source>
</evidence>
<dbReference type="GO" id="GO:0006432">
    <property type="term" value="P:phenylalanyl-tRNA aminoacylation"/>
    <property type="evidence" value="ECO:0007669"/>
    <property type="project" value="InterPro"/>
</dbReference>
<dbReference type="FunFam" id="1.10.10.2320:FF:000001">
    <property type="entry name" value="phenylalanine--tRNA ligase alpha subunit"/>
    <property type="match status" value="1"/>
</dbReference>
<gene>
    <name evidence="18" type="ORF">BU26DRAFT_523853</name>
</gene>
<evidence type="ECO:0000313" key="18">
    <source>
        <dbReference type="EMBL" id="KAF2242847.1"/>
    </source>
</evidence>